<dbReference type="PANTHER" id="PTHR42208">
    <property type="entry name" value="HEAVY METAL TRANSPORTER-RELATED"/>
    <property type="match status" value="1"/>
</dbReference>
<proteinExistence type="predicted"/>
<dbReference type="Pfam" id="PF13386">
    <property type="entry name" value="DsbD_2"/>
    <property type="match status" value="1"/>
</dbReference>
<protein>
    <recommendedName>
        <fullName evidence="2">Urease accessory protein UreH-like transmembrane domain-containing protein</fullName>
    </recommendedName>
</protein>
<feature type="transmembrane region" description="Helical" evidence="1">
    <location>
        <begin position="6"/>
        <end position="29"/>
    </location>
</feature>
<gene>
    <name evidence="3" type="ORF">PROAA_970006</name>
</gene>
<feature type="transmembrane region" description="Helical" evidence="1">
    <location>
        <begin position="196"/>
        <end position="214"/>
    </location>
</feature>
<feature type="transmembrane region" description="Helical" evidence="1">
    <location>
        <begin position="50"/>
        <end position="72"/>
    </location>
</feature>
<dbReference type="RefSeq" id="WP_186412783.1">
    <property type="nucleotide sequence ID" value="NZ_FLQY01000403.1"/>
</dbReference>
<evidence type="ECO:0000313" key="3">
    <source>
        <dbReference type="EMBL" id="SBT11245.1"/>
    </source>
</evidence>
<dbReference type="AlphaFoldDB" id="A0A1A8Y285"/>
<name>A0A1A8Y285_9RHOO</name>
<dbReference type="InterPro" id="IPR039447">
    <property type="entry name" value="UreH-like_TM_dom"/>
</dbReference>
<keyword evidence="1" id="KW-0812">Transmembrane</keyword>
<dbReference type="Proteomes" id="UP000199600">
    <property type="component" value="Unassembled WGS sequence"/>
</dbReference>
<reference evidence="3 4" key="1">
    <citation type="submission" date="2016-06" db="EMBL/GenBank/DDBJ databases">
        <authorList>
            <person name="Kjaerup R.B."/>
            <person name="Dalgaard T.S."/>
            <person name="Juul-Madsen H.R."/>
        </authorList>
    </citation>
    <scope>NUCLEOTIDE SEQUENCE [LARGE SCALE GENOMIC DNA]</scope>
    <source>
        <strain evidence="3">2</strain>
    </source>
</reference>
<keyword evidence="4" id="KW-1185">Reference proteome</keyword>
<evidence type="ECO:0000313" key="4">
    <source>
        <dbReference type="Proteomes" id="UP000199600"/>
    </source>
</evidence>
<keyword evidence="1" id="KW-1133">Transmembrane helix</keyword>
<sequence length="225" mass="23446">MPESSYLALFLIGLLGGTHCVGMCGGIVSALSMGAGPRPSLHLAYNAGRIISYGVAGALAGAVGGASLLLSGQLPVRIILFVLANLMLVALGLYLIGVTRALAFTERFGQKLWRHLQPLTRRYLPASSIAQAFPLGLLWGWLPCGLVYSALVTAMTSGSALHGAGLMLAFGVGTLPNLLLAGLLAVRLKEYAAKPFVRLSAGLLVLAFGLWGLYNVMRLLVQSGG</sequence>
<feature type="transmembrane region" description="Helical" evidence="1">
    <location>
        <begin position="78"/>
        <end position="102"/>
    </location>
</feature>
<evidence type="ECO:0000259" key="2">
    <source>
        <dbReference type="Pfam" id="PF13386"/>
    </source>
</evidence>
<feature type="domain" description="Urease accessory protein UreH-like transmembrane" evidence="2">
    <location>
        <begin position="8"/>
        <end position="210"/>
    </location>
</feature>
<accession>A0A1A8Y285</accession>
<organism evidence="3 4">
    <name type="scientific">Candidatus Propionivibrio aalborgensis</name>
    <dbReference type="NCBI Taxonomy" id="1860101"/>
    <lineage>
        <taxon>Bacteria</taxon>
        <taxon>Pseudomonadati</taxon>
        <taxon>Pseudomonadota</taxon>
        <taxon>Betaproteobacteria</taxon>
        <taxon>Rhodocyclales</taxon>
        <taxon>Rhodocyclaceae</taxon>
        <taxon>Propionivibrio</taxon>
    </lineage>
</organism>
<evidence type="ECO:0000256" key="1">
    <source>
        <dbReference type="SAM" id="Phobius"/>
    </source>
</evidence>
<feature type="transmembrane region" description="Helical" evidence="1">
    <location>
        <begin position="162"/>
        <end position="184"/>
    </location>
</feature>
<dbReference type="PANTHER" id="PTHR42208:SF1">
    <property type="entry name" value="HEAVY METAL TRANSPORTER"/>
    <property type="match status" value="1"/>
</dbReference>
<keyword evidence="1" id="KW-0472">Membrane</keyword>
<dbReference type="EMBL" id="FLQY01000403">
    <property type="protein sequence ID" value="SBT11245.1"/>
    <property type="molecule type" value="Genomic_DNA"/>
</dbReference>